<evidence type="ECO:0000256" key="7">
    <source>
        <dbReference type="ARBA" id="ARBA00048816"/>
    </source>
</evidence>
<evidence type="ECO:0000256" key="2">
    <source>
        <dbReference type="ARBA" id="ARBA00007800"/>
    </source>
</evidence>
<evidence type="ECO:0000256" key="4">
    <source>
        <dbReference type="ARBA" id="ARBA00022741"/>
    </source>
</evidence>
<dbReference type="Pfam" id="PF00117">
    <property type="entry name" value="GATase"/>
    <property type="match status" value="1"/>
</dbReference>
<dbReference type="AlphaFoldDB" id="A0A930Y258"/>
<dbReference type="SMART" id="SM01097">
    <property type="entry name" value="CPSase_sm_chain"/>
    <property type="match status" value="1"/>
</dbReference>
<feature type="active site" evidence="8">
    <location>
        <position position="354"/>
    </location>
</feature>
<gene>
    <name evidence="8 10" type="primary">carA</name>
    <name evidence="10" type="ORF">ISN26_00370</name>
</gene>
<sequence>MQPIAATEAILALATGETFAGAAFGHPGPAAGELVFNTSMTGYQEIVTDPSYLGQVVCLTTAHVGVVGVNAADEEAGAPRARGLAVRALARVPSSWRAEGDLDAYCRAHGVCGIAEVDTRALAIRLREGGAVNCCVLHGGDRRGALRLARACPPMAGQALGRDAGVDEPAAWHEGAWDPGSNRHARRQGRGPKVAVLDCGAKRAILRCLRERGLRVEVLPLATPAAAIAKSFAALVVSNGPGDPGPLAEAASALKAALKAKLPVLGICLGHQLLAQACGARTAKMKFGHHGANHPVLDLRSGQVAITSQNHGFVVAAEKLPRDLELTHVSLFDRSVQGFRHRRLPALGFQGHPEASPGPREMEKVFDEFAALVRSHAAQS</sequence>
<dbReference type="PANTHER" id="PTHR43418">
    <property type="entry name" value="MULTIFUNCTIONAL TRYPTOPHAN BIOSYNTHESIS PROTEIN-RELATED"/>
    <property type="match status" value="1"/>
</dbReference>
<dbReference type="Gene3D" id="3.50.30.20">
    <property type="entry name" value="Carbamoyl-phosphate synthase small subunit, N-terminal domain"/>
    <property type="match status" value="1"/>
</dbReference>
<evidence type="ECO:0000259" key="9">
    <source>
        <dbReference type="SMART" id="SM01097"/>
    </source>
</evidence>
<feature type="binding site" evidence="8">
    <location>
        <position position="242"/>
    </location>
    <ligand>
        <name>L-glutamine</name>
        <dbReference type="ChEBI" id="CHEBI:58359"/>
    </ligand>
</feature>
<dbReference type="PRINTS" id="PR00097">
    <property type="entry name" value="ANTSNTHASEII"/>
</dbReference>
<dbReference type="SUPFAM" id="SSF52317">
    <property type="entry name" value="Class I glutamine amidotransferase-like"/>
    <property type="match status" value="1"/>
</dbReference>
<dbReference type="InterPro" id="IPR017926">
    <property type="entry name" value="GATASE"/>
</dbReference>
<dbReference type="PROSITE" id="PS51273">
    <property type="entry name" value="GATASE_TYPE_1"/>
    <property type="match status" value="1"/>
</dbReference>
<feature type="binding site" evidence="8">
    <location>
        <position position="269"/>
    </location>
    <ligand>
        <name>L-glutamine</name>
        <dbReference type="ChEBI" id="CHEBI:58359"/>
    </ligand>
</feature>
<comment type="caution">
    <text evidence="10">The sequence shown here is derived from an EMBL/GenBank/DDBJ whole genome shotgun (WGS) entry which is preliminary data.</text>
</comment>
<dbReference type="HAMAP" id="MF_01209">
    <property type="entry name" value="CPSase_S_chain"/>
    <property type="match status" value="1"/>
</dbReference>
<dbReference type="GO" id="GO:0006207">
    <property type="term" value="P:'de novo' pyrimidine nucleobase biosynthetic process"/>
    <property type="evidence" value="ECO:0007669"/>
    <property type="project" value="InterPro"/>
</dbReference>
<evidence type="ECO:0000256" key="3">
    <source>
        <dbReference type="ARBA" id="ARBA00022598"/>
    </source>
</evidence>
<comment type="similarity">
    <text evidence="2 8">Belongs to the CarA family.</text>
</comment>
<dbReference type="PRINTS" id="PR00096">
    <property type="entry name" value="GATASE"/>
</dbReference>
<dbReference type="NCBIfam" id="NF009475">
    <property type="entry name" value="PRK12838.1"/>
    <property type="match status" value="1"/>
</dbReference>
<dbReference type="EC" id="6.3.5.5" evidence="8"/>
<dbReference type="PANTHER" id="PTHR43418:SF7">
    <property type="entry name" value="CARBAMOYL-PHOSPHATE SYNTHASE SMALL CHAIN"/>
    <property type="match status" value="1"/>
</dbReference>
<reference evidence="10" key="1">
    <citation type="submission" date="2020-10" db="EMBL/GenBank/DDBJ databases">
        <title>An improved Amphimedon queenslandica hologenome assembly reveals how three proteobacterial symbionts can extend the metabolic phenotypic of their marine sponge host.</title>
        <authorList>
            <person name="Degnan B."/>
            <person name="Degnan S."/>
            <person name="Xiang X."/>
        </authorList>
    </citation>
    <scope>NUCLEOTIDE SEQUENCE</scope>
    <source>
        <strain evidence="10">AqS2</strain>
    </source>
</reference>
<dbReference type="GO" id="GO:0004088">
    <property type="term" value="F:carbamoyl-phosphate synthase (glutamine-hydrolyzing) activity"/>
    <property type="evidence" value="ECO:0007669"/>
    <property type="project" value="UniProtKB-UniRule"/>
</dbReference>
<dbReference type="InterPro" id="IPR035686">
    <property type="entry name" value="CPSase_GATase1"/>
</dbReference>
<evidence type="ECO:0000256" key="1">
    <source>
        <dbReference type="ARBA" id="ARBA00005077"/>
    </source>
</evidence>
<dbReference type="InterPro" id="IPR029062">
    <property type="entry name" value="Class_I_gatase-like"/>
</dbReference>
<dbReference type="InterPro" id="IPR050472">
    <property type="entry name" value="Anth_synth/Amidotransfase"/>
</dbReference>
<dbReference type="PRINTS" id="PR00099">
    <property type="entry name" value="CPSGATASE"/>
</dbReference>
<dbReference type="GO" id="GO:0006526">
    <property type="term" value="P:L-arginine biosynthetic process"/>
    <property type="evidence" value="ECO:0007669"/>
    <property type="project" value="UniProtKB-UniRule"/>
</dbReference>
<keyword evidence="6 8" id="KW-0315">Glutamine amidotransferase</keyword>
<feature type="domain" description="Carbamoyl-phosphate synthase small subunit N-terminal" evidence="9">
    <location>
        <begin position="7"/>
        <end position="137"/>
    </location>
</feature>
<proteinExistence type="inferred from homology"/>
<dbReference type="Gene3D" id="3.40.50.880">
    <property type="match status" value="1"/>
</dbReference>
<evidence type="ECO:0000313" key="11">
    <source>
        <dbReference type="Proteomes" id="UP000604381"/>
    </source>
</evidence>
<dbReference type="EMBL" id="JADHEI010000009">
    <property type="protein sequence ID" value="MBF2734546.1"/>
    <property type="molecule type" value="Genomic_DNA"/>
</dbReference>
<evidence type="ECO:0000313" key="10">
    <source>
        <dbReference type="EMBL" id="MBF2734546.1"/>
    </source>
</evidence>
<comment type="pathway">
    <text evidence="1 8">Amino-acid biosynthesis; L-arginine biosynthesis; carbamoyl phosphate from bicarbonate: step 1/1.</text>
</comment>
<feature type="active site" evidence="8">
    <location>
        <position position="352"/>
    </location>
</feature>
<dbReference type="Proteomes" id="UP000604381">
    <property type="component" value="Unassembled WGS sequence"/>
</dbReference>
<comment type="subunit">
    <text evidence="8">Composed of two chains; the small (or glutamine) chain promotes the hydrolysis of glutamine to ammonia, which is used by the large (or ammonia) chain to synthesize carbamoyl phosphate. Tetramer of heterodimers (alpha,beta)4.</text>
</comment>
<keyword evidence="11" id="KW-1185">Reference proteome</keyword>
<dbReference type="InterPro" id="IPR002474">
    <property type="entry name" value="CarbamoylP_synth_ssu_N"/>
</dbReference>
<dbReference type="InterPro" id="IPR006274">
    <property type="entry name" value="CarbamoylP_synth_ssu"/>
</dbReference>
<feature type="binding site" evidence="8">
    <location>
        <position position="310"/>
    </location>
    <ligand>
        <name>L-glutamine</name>
        <dbReference type="ChEBI" id="CHEBI:58359"/>
    </ligand>
</feature>
<comment type="pathway">
    <text evidence="8">Pyrimidine metabolism; UMP biosynthesis via de novo pathway; (S)-dihydroorotate from bicarbonate: step 1/3.</text>
</comment>
<evidence type="ECO:0000256" key="8">
    <source>
        <dbReference type="HAMAP-Rule" id="MF_01209"/>
    </source>
</evidence>
<dbReference type="NCBIfam" id="TIGR01368">
    <property type="entry name" value="CPSaseIIsmall"/>
    <property type="match status" value="1"/>
</dbReference>
<feature type="active site" description="Nucleophile" evidence="8">
    <location>
        <position position="268"/>
    </location>
</feature>
<feature type="binding site" evidence="8">
    <location>
        <position position="312"/>
    </location>
    <ligand>
        <name>L-glutamine</name>
        <dbReference type="ChEBI" id="CHEBI:58359"/>
    </ligand>
</feature>
<keyword evidence="8" id="KW-0665">Pyrimidine biosynthesis</keyword>
<keyword evidence="8" id="KW-0028">Amino-acid biosynthesis</keyword>
<dbReference type="SUPFAM" id="SSF52021">
    <property type="entry name" value="Carbamoyl phosphate synthetase, small subunit N-terminal domain"/>
    <property type="match status" value="1"/>
</dbReference>
<feature type="binding site" evidence="8">
    <location>
        <position position="240"/>
    </location>
    <ligand>
        <name>L-glutamine</name>
        <dbReference type="ChEBI" id="CHEBI:58359"/>
    </ligand>
</feature>
<dbReference type="CDD" id="cd01744">
    <property type="entry name" value="GATase1_CPSase"/>
    <property type="match status" value="1"/>
</dbReference>
<dbReference type="Pfam" id="PF00988">
    <property type="entry name" value="CPSase_sm_chain"/>
    <property type="match status" value="1"/>
</dbReference>
<keyword evidence="4 8" id="KW-0547">Nucleotide-binding</keyword>
<protein>
    <recommendedName>
        <fullName evidence="8">Carbamoyl phosphate synthase small chain</fullName>
        <ecNumber evidence="8">6.3.5.5</ecNumber>
    </recommendedName>
    <alternativeName>
        <fullName evidence="8">Carbamoyl phosphate synthetase glutamine chain</fullName>
    </alternativeName>
</protein>
<feature type="binding site" evidence="8">
    <location>
        <position position="51"/>
    </location>
    <ligand>
        <name>L-glutamine</name>
        <dbReference type="ChEBI" id="CHEBI:58359"/>
    </ligand>
</feature>
<keyword evidence="5 8" id="KW-0067">ATP-binding</keyword>
<evidence type="ECO:0000256" key="6">
    <source>
        <dbReference type="ARBA" id="ARBA00022962"/>
    </source>
</evidence>
<dbReference type="InterPro" id="IPR036480">
    <property type="entry name" value="CarbP_synth_ssu_N_sf"/>
</dbReference>
<comment type="catalytic activity">
    <reaction evidence="7 8">
        <text>hydrogencarbonate + L-glutamine + 2 ATP + H2O = carbamoyl phosphate + L-glutamate + 2 ADP + phosphate + 2 H(+)</text>
        <dbReference type="Rhea" id="RHEA:18633"/>
        <dbReference type="ChEBI" id="CHEBI:15377"/>
        <dbReference type="ChEBI" id="CHEBI:15378"/>
        <dbReference type="ChEBI" id="CHEBI:17544"/>
        <dbReference type="ChEBI" id="CHEBI:29985"/>
        <dbReference type="ChEBI" id="CHEBI:30616"/>
        <dbReference type="ChEBI" id="CHEBI:43474"/>
        <dbReference type="ChEBI" id="CHEBI:58228"/>
        <dbReference type="ChEBI" id="CHEBI:58359"/>
        <dbReference type="ChEBI" id="CHEBI:456216"/>
        <dbReference type="EC" id="6.3.5.5"/>
    </reaction>
</comment>
<dbReference type="GO" id="GO:0044205">
    <property type="term" value="P:'de novo' UMP biosynthetic process"/>
    <property type="evidence" value="ECO:0007669"/>
    <property type="project" value="UniProtKB-UniRule"/>
</dbReference>
<dbReference type="GO" id="GO:0005524">
    <property type="term" value="F:ATP binding"/>
    <property type="evidence" value="ECO:0007669"/>
    <property type="project" value="UniProtKB-UniRule"/>
</dbReference>
<accession>A0A930Y258</accession>
<comment type="catalytic activity">
    <reaction evidence="8">
        <text>L-glutamine + H2O = L-glutamate + NH4(+)</text>
        <dbReference type="Rhea" id="RHEA:15889"/>
        <dbReference type="ChEBI" id="CHEBI:15377"/>
        <dbReference type="ChEBI" id="CHEBI:28938"/>
        <dbReference type="ChEBI" id="CHEBI:29985"/>
        <dbReference type="ChEBI" id="CHEBI:58359"/>
    </reaction>
</comment>
<feature type="region of interest" description="CPSase" evidence="8">
    <location>
        <begin position="1"/>
        <end position="192"/>
    </location>
</feature>
<feature type="binding site" evidence="8">
    <location>
        <position position="272"/>
    </location>
    <ligand>
        <name>L-glutamine</name>
        <dbReference type="ChEBI" id="CHEBI:58359"/>
    </ligand>
</feature>
<organism evidence="10 11">
    <name type="scientific">Candidatus Amphirhobacter heronislandensis</name>
    <dbReference type="NCBI Taxonomy" id="1732024"/>
    <lineage>
        <taxon>Bacteria</taxon>
        <taxon>Pseudomonadati</taxon>
        <taxon>Pseudomonadota</taxon>
        <taxon>Gammaproteobacteria</taxon>
        <taxon>Candidatus Tethybacterales</taxon>
        <taxon>Candidatus Tethybacteraceae</taxon>
        <taxon>Candidatus Amphirhobacter</taxon>
    </lineage>
</organism>
<keyword evidence="3 8" id="KW-0436">Ligase</keyword>
<dbReference type="GO" id="GO:0006541">
    <property type="term" value="P:glutamine metabolic process"/>
    <property type="evidence" value="ECO:0007669"/>
    <property type="project" value="InterPro"/>
</dbReference>
<feature type="binding site" evidence="8">
    <location>
        <position position="313"/>
    </location>
    <ligand>
        <name>L-glutamine</name>
        <dbReference type="ChEBI" id="CHEBI:58359"/>
    </ligand>
</feature>
<comment type="function">
    <text evidence="8">Small subunit of the glutamine-dependent carbamoyl phosphate synthetase (CPSase). CPSase catalyzes the formation of carbamoyl phosphate from the ammonia moiety of glutamine, carbonate, and phosphate donated by ATP, constituting the first step of 2 biosynthetic pathways, one leading to arginine and/or urea and the other to pyrimidine nucleotides. The small subunit (glutamine amidotransferase) binds and cleaves glutamine to supply the large subunit with the substrate ammonia.</text>
</comment>
<evidence type="ECO:0000256" key="5">
    <source>
        <dbReference type="ARBA" id="ARBA00022840"/>
    </source>
</evidence>
<name>A0A930Y258_9GAMM</name>
<keyword evidence="8" id="KW-0055">Arginine biosynthesis</keyword>